<evidence type="ECO:0000313" key="2">
    <source>
        <dbReference type="Proteomes" id="UP001234913"/>
    </source>
</evidence>
<reference evidence="1" key="1">
    <citation type="submission" date="2024-09" db="EMBL/GenBank/DDBJ databases">
        <authorList>
            <person name="Gagne-Thivierge C."/>
        </authorList>
    </citation>
    <scope>NUCLEOTIDE SEQUENCE</scope>
    <source>
        <strain evidence="1">SC310</strain>
    </source>
</reference>
<gene>
    <name evidence="1" type="ORF">QUC96_001810</name>
</gene>
<dbReference type="EMBL" id="CP171742">
    <property type="protein sequence ID" value="XKR69611.1"/>
    <property type="molecule type" value="Genomic_DNA"/>
</dbReference>
<name>A0ACD5FN11_STAHY</name>
<protein>
    <submittedName>
        <fullName evidence="1">Uncharacterized protein</fullName>
    </submittedName>
</protein>
<sequence length="213" mass="24680">MDLWDWFINIGGVISSSMAIVYIILFIKYKFYDKNTTLKINVYSTLTDGYKHALKSSPEDVRKYFLKTFPIEVTSIVHNEFISEKRKNIIAELILSEPNNIAFVIGSDDHDIKISNIYSREGKVIKPLQIIERKDVPNKNPEEVRKGHLYLMKGDYVAILTQEFGYESSQKIELVVRGHKILYVLTPNLRIGVTNYINAKNTFISFIKTFSKF</sequence>
<accession>A0ACD5FN11</accession>
<evidence type="ECO:0000313" key="1">
    <source>
        <dbReference type="EMBL" id="XKR69611.1"/>
    </source>
</evidence>
<organism evidence="1 2">
    <name type="scientific">Staphylococcus hyicus</name>
    <dbReference type="NCBI Taxonomy" id="1284"/>
    <lineage>
        <taxon>Bacteria</taxon>
        <taxon>Bacillati</taxon>
        <taxon>Bacillota</taxon>
        <taxon>Bacilli</taxon>
        <taxon>Bacillales</taxon>
        <taxon>Staphylococcaceae</taxon>
        <taxon>Staphylococcus</taxon>
    </lineage>
</organism>
<proteinExistence type="predicted"/>
<dbReference type="Proteomes" id="UP001234913">
    <property type="component" value="Chromosome"/>
</dbReference>
<keyword evidence="2" id="KW-1185">Reference proteome</keyword>